<feature type="region of interest" description="Disordered" evidence="2">
    <location>
        <begin position="1142"/>
        <end position="1174"/>
    </location>
</feature>
<feature type="region of interest" description="Disordered" evidence="2">
    <location>
        <begin position="939"/>
        <end position="958"/>
    </location>
</feature>
<feature type="region of interest" description="Disordered" evidence="2">
    <location>
        <begin position="115"/>
        <end position="141"/>
    </location>
</feature>
<evidence type="ECO:0000313" key="4">
    <source>
        <dbReference type="EMBL" id="GAQ86819.1"/>
    </source>
</evidence>
<feature type="compositionally biased region" description="Low complexity" evidence="2">
    <location>
        <begin position="830"/>
        <end position="849"/>
    </location>
</feature>
<organism evidence="4 5">
    <name type="scientific">Klebsormidium nitens</name>
    <name type="common">Green alga</name>
    <name type="synonym">Ulothrix nitens</name>
    <dbReference type="NCBI Taxonomy" id="105231"/>
    <lineage>
        <taxon>Eukaryota</taxon>
        <taxon>Viridiplantae</taxon>
        <taxon>Streptophyta</taxon>
        <taxon>Klebsormidiophyceae</taxon>
        <taxon>Klebsormidiales</taxon>
        <taxon>Klebsormidiaceae</taxon>
        <taxon>Klebsormidium</taxon>
    </lineage>
</organism>
<dbReference type="STRING" id="105231.A0A1Y1IBM0"/>
<dbReference type="OrthoDB" id="10252174at2759"/>
<protein>
    <recommendedName>
        <fullName evidence="3">Centromere protein J C-terminal domain-containing protein</fullName>
    </recommendedName>
</protein>
<feature type="domain" description="Centromere protein J C-terminal" evidence="3">
    <location>
        <begin position="1453"/>
        <end position="1476"/>
    </location>
</feature>
<feature type="compositionally biased region" description="Basic and acidic residues" evidence="2">
    <location>
        <begin position="1097"/>
        <end position="1108"/>
    </location>
</feature>
<feature type="compositionally biased region" description="Low complexity" evidence="2">
    <location>
        <begin position="1059"/>
        <end position="1073"/>
    </location>
</feature>
<evidence type="ECO:0000259" key="3">
    <source>
        <dbReference type="Pfam" id="PF07202"/>
    </source>
</evidence>
<feature type="compositionally biased region" description="Polar residues" evidence="2">
    <location>
        <begin position="60"/>
        <end position="69"/>
    </location>
</feature>
<feature type="compositionally biased region" description="Basic and acidic residues" evidence="2">
    <location>
        <begin position="1243"/>
        <end position="1253"/>
    </location>
</feature>
<evidence type="ECO:0000256" key="2">
    <source>
        <dbReference type="SAM" id="MobiDB-lite"/>
    </source>
</evidence>
<feature type="compositionally biased region" description="Basic and acidic residues" evidence="2">
    <location>
        <begin position="303"/>
        <end position="312"/>
    </location>
</feature>
<feature type="compositionally biased region" description="Polar residues" evidence="2">
    <location>
        <begin position="1255"/>
        <end position="1265"/>
    </location>
</feature>
<feature type="region of interest" description="Disordered" evidence="2">
    <location>
        <begin position="1039"/>
        <end position="1108"/>
    </location>
</feature>
<keyword evidence="5" id="KW-1185">Reference proteome</keyword>
<dbReference type="EMBL" id="DF237262">
    <property type="protein sequence ID" value="GAQ86819.1"/>
    <property type="molecule type" value="Genomic_DNA"/>
</dbReference>
<proteinExistence type="inferred from homology"/>
<feature type="compositionally biased region" description="Basic and acidic residues" evidence="2">
    <location>
        <begin position="419"/>
        <end position="428"/>
    </location>
</feature>
<evidence type="ECO:0000313" key="5">
    <source>
        <dbReference type="Proteomes" id="UP000054558"/>
    </source>
</evidence>
<name>A0A1Y1IBM0_KLENI</name>
<dbReference type="PANTHER" id="PTHR10331:SF6">
    <property type="entry name" value="SPINDLE ASSEMBLY ABNORMAL 4"/>
    <property type="match status" value="1"/>
</dbReference>
<dbReference type="Pfam" id="PF07202">
    <property type="entry name" value="Tcp10_C"/>
    <property type="match status" value="2"/>
</dbReference>
<accession>A0A1Y1IBM0</accession>
<feature type="domain" description="Centromere protein J C-terminal" evidence="3">
    <location>
        <begin position="1373"/>
        <end position="1396"/>
    </location>
</feature>
<feature type="compositionally biased region" description="Polar residues" evidence="2">
    <location>
        <begin position="282"/>
        <end position="291"/>
    </location>
</feature>
<dbReference type="InterPro" id="IPR047002">
    <property type="entry name" value="Tcp10_C_sf"/>
</dbReference>
<feature type="region of interest" description="Disordered" evidence="2">
    <location>
        <begin position="270"/>
        <end position="313"/>
    </location>
</feature>
<dbReference type="Gene3D" id="2.60.450.20">
    <property type="match status" value="1"/>
</dbReference>
<feature type="compositionally biased region" description="Basic and acidic residues" evidence="2">
    <location>
        <begin position="939"/>
        <end position="954"/>
    </location>
</feature>
<feature type="region of interest" description="Disordered" evidence="2">
    <location>
        <begin position="1290"/>
        <end position="1359"/>
    </location>
</feature>
<reference evidence="4 5" key="1">
    <citation type="journal article" date="2014" name="Nat. Commun.">
        <title>Klebsormidium flaccidum genome reveals primary factors for plant terrestrial adaptation.</title>
        <authorList>
            <person name="Hori K."/>
            <person name="Maruyama F."/>
            <person name="Fujisawa T."/>
            <person name="Togashi T."/>
            <person name="Yamamoto N."/>
            <person name="Seo M."/>
            <person name="Sato S."/>
            <person name="Yamada T."/>
            <person name="Mori H."/>
            <person name="Tajima N."/>
            <person name="Moriyama T."/>
            <person name="Ikeuchi M."/>
            <person name="Watanabe M."/>
            <person name="Wada H."/>
            <person name="Kobayashi K."/>
            <person name="Saito M."/>
            <person name="Masuda T."/>
            <person name="Sasaki-Sekimoto Y."/>
            <person name="Mashiguchi K."/>
            <person name="Awai K."/>
            <person name="Shimojima M."/>
            <person name="Masuda S."/>
            <person name="Iwai M."/>
            <person name="Nobusawa T."/>
            <person name="Narise T."/>
            <person name="Kondo S."/>
            <person name="Saito H."/>
            <person name="Sato R."/>
            <person name="Murakawa M."/>
            <person name="Ihara Y."/>
            <person name="Oshima-Yamada Y."/>
            <person name="Ohtaka K."/>
            <person name="Satoh M."/>
            <person name="Sonobe K."/>
            <person name="Ishii M."/>
            <person name="Ohtani R."/>
            <person name="Kanamori-Sato M."/>
            <person name="Honoki R."/>
            <person name="Miyazaki D."/>
            <person name="Mochizuki H."/>
            <person name="Umetsu J."/>
            <person name="Higashi K."/>
            <person name="Shibata D."/>
            <person name="Kamiya Y."/>
            <person name="Sato N."/>
            <person name="Nakamura Y."/>
            <person name="Tabata S."/>
            <person name="Ida S."/>
            <person name="Kurokawa K."/>
            <person name="Ohta H."/>
        </authorList>
    </citation>
    <scope>NUCLEOTIDE SEQUENCE [LARGE SCALE GENOMIC DNA]</scope>
    <source>
        <strain evidence="4 5">NIES-2285</strain>
    </source>
</reference>
<dbReference type="InterPro" id="IPR026581">
    <property type="entry name" value="TCP10L/CENPJ"/>
</dbReference>
<feature type="region of interest" description="Disordered" evidence="2">
    <location>
        <begin position="726"/>
        <end position="851"/>
    </location>
</feature>
<evidence type="ECO:0000256" key="1">
    <source>
        <dbReference type="ARBA" id="ARBA00005627"/>
    </source>
</evidence>
<feature type="compositionally biased region" description="Acidic residues" evidence="2">
    <location>
        <begin position="1473"/>
        <end position="1482"/>
    </location>
</feature>
<feature type="compositionally biased region" description="Basic and acidic residues" evidence="2">
    <location>
        <begin position="37"/>
        <end position="59"/>
    </location>
</feature>
<feature type="region of interest" description="Disordered" evidence="2">
    <location>
        <begin position="374"/>
        <end position="499"/>
    </location>
</feature>
<feature type="compositionally biased region" description="Polar residues" evidence="2">
    <location>
        <begin position="614"/>
        <end position="624"/>
    </location>
</feature>
<sequence length="1482" mass="160281">MLKDHKATLSAILEAAKEQALRHKQASSSSGELPGEQTREDFDAEVIRDLQSEASERTLESGNSESDQTGGQGDGLKQPAVYLRDDIISYRAQLGMASLSSSCTYTPGQLSGGSFPSAFPSPLPIDKDNQQQLPGPSNAVKGNSAGLSSLSQLPFLPTEAFHDFSLGVPSFAPHGVNTPLLAYPQGANAPPLGSWPWLPAGSGVTPSPYEIALMYLQGGGASAPPAAPLPQSGSYELGVHQQFVKSQSGDIYRGQPGLMEPAEPVLQRSAETGPPRLADSGSLRSAEQRGQGSRPGTGASLRSFDEGGRDWELGPAYTEAEPEYAEAAGRKEGGASMFSAAAAVSEFNDVEVRRSRDGVRVREFKGLGAEKASNWEEEDRDLGGVGEPYGQKNSFNKHKAEEKSTAELRGNFFGGGVSEGRDRGRQDPDTIGSFAEQRGPSAGSPIRSHKLVMRNSLDERPLPRASAYSERPSPSKPGASAVIHIPAPSNTPQTLHHDRLSKRPFLKRGSRLLKSVIPRKGEKESWVAEFKGKIAAVPRAVVDVPTEEDTGEGVDWGVLNAQKVTGKRLPPPVSKLKKVVPQKGSRTAVKEEPLVKRGGNFLRAGSRGGRLAPLQNTRPTSSNPVPAARKPAPASELPSFDEIQPVDDLELAEFQALERRLKGHVLEDAEPQIEYEDREKELEPEPNTDRVGVGFGLRSELASWGEGVAGHGCEYENGDGTEEFDGAGEVGDSFGGRDLMQSIDEWGLPEGGESPPGVHYRVEEDERVAQIAEAQPPSSSTQNGRSRFRDSEQWEDDAGFSNGGVEAPAALPPPAAQRQPERVSGQSAEAVVPGRGPPGKGRAAAGVPGESPRVSALVKNVFLGEAKKPALRKGATQSNEPDLAAEMAFLKEKMATLDSEIQRFKRENEKMERARLEYEARADVAAKERATWEKRMQEEEEAWNRKKEAEAQKLKRDKRVLEQQSRALLQLPGRKARGEADELRAQIAGLEEDKRVREARWRLTVDRLKGRVEELTERNKELEEEVKRHEARWLEQWEKQDAPSLKSSKPAKFQGRPQSAAVRSTTAAVSESAPIVPLRQSASRKEETAPVRGVLKSPEKGGIRQSRSDRGMVVRVSGVEGARTGDLGVNGVQERGVNGVQGKNVRRDHTGGVNGASVNGLSSREGNEFGVNGLHEESAKRVDRRGALLDRDDVDALLDEGRKVRNGAFGLETINRGKSSDTFDTGEVVTVHERRVEHSEDFQGRTLGERRVQDSFGTETSTWQDQGGEMAYDSASSGLAAQYRVRSEDYPGLRSGLDGQGENGYGNRDGEKKSVPARGLEVEEASSRGRNGAAERGLEAGLDEGLGNPLEENGAEKEEGDGELLEEIAGAAGKVERVYASGKRVVIFGNGTIKEIHASGKVCIFFTNGDVKNSDADGRVEYYYAEVATWHTTYADGVEVFHFPNGQVEQHEPDGSKEIFFPDGAVRKVNPDGTEEDVAPLD</sequence>
<comment type="similarity">
    <text evidence="1">Belongs to the TCP10 family.</text>
</comment>
<feature type="region of interest" description="Disordered" evidence="2">
    <location>
        <begin position="1243"/>
        <end position="1271"/>
    </location>
</feature>
<feature type="region of interest" description="Disordered" evidence="2">
    <location>
        <begin position="18"/>
        <end position="77"/>
    </location>
</feature>
<dbReference type="Proteomes" id="UP000054558">
    <property type="component" value="Unassembled WGS sequence"/>
</dbReference>
<gene>
    <name evidence="4" type="ORF">KFL_003130080</name>
</gene>
<dbReference type="InterPro" id="IPR009852">
    <property type="entry name" value="CENPJ_C_dom"/>
</dbReference>
<feature type="region of interest" description="Disordered" evidence="2">
    <location>
        <begin position="599"/>
        <end position="639"/>
    </location>
</feature>
<dbReference type="PANTHER" id="PTHR10331">
    <property type="entry name" value="T COMPLEX PROTEIN 10"/>
    <property type="match status" value="1"/>
</dbReference>
<feature type="region of interest" description="Disordered" evidence="2">
    <location>
        <begin position="1452"/>
        <end position="1482"/>
    </location>
</feature>
<feature type="compositionally biased region" description="Polar residues" evidence="2">
    <location>
        <begin position="776"/>
        <end position="785"/>
    </location>
</feature>